<name>A0A167FVT9_9ASCO</name>
<proteinExistence type="inferred from homology"/>
<evidence type="ECO:0000256" key="4">
    <source>
        <dbReference type="ARBA" id="ARBA00022833"/>
    </source>
</evidence>
<dbReference type="GO" id="GO:0046872">
    <property type="term" value="F:metal ion binding"/>
    <property type="evidence" value="ECO:0007669"/>
    <property type="project" value="UniProtKB-KW"/>
</dbReference>
<dbReference type="Proteomes" id="UP000189580">
    <property type="component" value="Chromosome b"/>
</dbReference>
<dbReference type="GO" id="GO:0004222">
    <property type="term" value="F:metalloendopeptidase activity"/>
    <property type="evidence" value="ECO:0007669"/>
    <property type="project" value="EnsemblFungi"/>
</dbReference>
<dbReference type="AlphaFoldDB" id="A0A167FVT9"/>
<dbReference type="PANTHER" id="PTHR22726">
    <property type="entry name" value="METALLOENDOPEPTIDASE OMA1"/>
    <property type="match status" value="1"/>
</dbReference>
<dbReference type="RefSeq" id="XP_018738240.1">
    <property type="nucleotide sequence ID" value="XM_018880419.1"/>
</dbReference>
<dbReference type="Pfam" id="PF01435">
    <property type="entry name" value="Peptidase_M48"/>
    <property type="match status" value="1"/>
</dbReference>
<keyword evidence="2" id="KW-0479">Metal-binding</keyword>
<keyword evidence="5 6" id="KW-0482">Metalloprotease</keyword>
<dbReference type="KEGG" id="slb:AWJ20_3407"/>
<dbReference type="OrthoDB" id="7464992at2759"/>
<dbReference type="EMBL" id="CP014503">
    <property type="protein sequence ID" value="ANB15763.1"/>
    <property type="molecule type" value="Genomic_DNA"/>
</dbReference>
<evidence type="ECO:0000256" key="6">
    <source>
        <dbReference type="RuleBase" id="RU003983"/>
    </source>
</evidence>
<dbReference type="GO" id="GO:0033108">
    <property type="term" value="P:mitochondrial respiratory chain complex assembly"/>
    <property type="evidence" value="ECO:0007669"/>
    <property type="project" value="EnsemblFungi"/>
</dbReference>
<dbReference type="GeneID" id="30035426"/>
<reference evidence="8 9" key="1">
    <citation type="submission" date="2016-02" db="EMBL/GenBank/DDBJ databases">
        <title>Complete genome sequence and transcriptome regulation of the pentose utilising yeast Sugiyamaella lignohabitans.</title>
        <authorList>
            <person name="Bellasio M."/>
            <person name="Peymann A."/>
            <person name="Valli M."/>
            <person name="Sipitzky M."/>
            <person name="Graf A."/>
            <person name="Sauer M."/>
            <person name="Marx H."/>
            <person name="Mattanovich D."/>
        </authorList>
    </citation>
    <scope>NUCLEOTIDE SEQUENCE [LARGE SCALE GENOMIC DNA]</scope>
    <source>
        <strain evidence="8 9">CBS 10342</strain>
    </source>
</reference>
<evidence type="ECO:0000313" key="9">
    <source>
        <dbReference type="Proteomes" id="UP000189580"/>
    </source>
</evidence>
<dbReference type="GO" id="GO:0031929">
    <property type="term" value="P:TOR signaling"/>
    <property type="evidence" value="ECO:0007669"/>
    <property type="project" value="EnsemblFungi"/>
</dbReference>
<keyword evidence="3 6" id="KW-0378">Hydrolase</keyword>
<sequence>MFSKQFAKLRTGFSAQKLYTPTVRTDGIFRFFVARAAKPIVTRPSSILHSARSYATYRSFDNSSPLLSLKSGNRTKQIQWVGAATIVIGIFYISNLEEAPYSHRSRFMIVSPKLEAFVGSQGYEETLAQYRPYLLPENHPDVKRVKKVMKRIINVSNLEHLDWKVHVINDPKSPPNAFVLPGGKVFVFSSILPICKDEDGLATVLSHETAHQVARHTAEHLSKAPIYIILGLILYTITGSSQLNQLLISGLLKLPASREMEREADYIGLMMMGKACFNPGEAVHLWERMTEFEKAITSGRLHSSPGGMVPEFLSTHPSSQNRIQFIRSALPEAEQLKDQAGCYNYSGLVPTFMERSRW</sequence>
<evidence type="ECO:0000256" key="5">
    <source>
        <dbReference type="ARBA" id="ARBA00023049"/>
    </source>
</evidence>
<dbReference type="InterPro" id="IPR001915">
    <property type="entry name" value="Peptidase_M48"/>
</dbReference>
<dbReference type="GO" id="GO:0141164">
    <property type="term" value="P:mitochondrial protein quality control"/>
    <property type="evidence" value="ECO:0007669"/>
    <property type="project" value="EnsemblFungi"/>
</dbReference>
<gene>
    <name evidence="8" type="primary">OMA1</name>
    <name evidence="8" type="ORF">AWJ20_3407</name>
</gene>
<dbReference type="GO" id="GO:0035694">
    <property type="term" value="P:mitochondrial protein catabolic process"/>
    <property type="evidence" value="ECO:0007669"/>
    <property type="project" value="EnsemblFungi"/>
</dbReference>
<accession>A0A167FVT9</accession>
<evidence type="ECO:0000256" key="2">
    <source>
        <dbReference type="ARBA" id="ARBA00022723"/>
    </source>
</evidence>
<dbReference type="GO" id="GO:0005743">
    <property type="term" value="C:mitochondrial inner membrane"/>
    <property type="evidence" value="ECO:0007669"/>
    <property type="project" value="EnsemblFungi"/>
</dbReference>
<evidence type="ECO:0000313" key="8">
    <source>
        <dbReference type="EMBL" id="ANB15763.1"/>
    </source>
</evidence>
<feature type="domain" description="Peptidase M48" evidence="7">
    <location>
        <begin position="143"/>
        <end position="328"/>
    </location>
</feature>
<dbReference type="InterPro" id="IPR051156">
    <property type="entry name" value="Mito/Outer_Membr_Metalloprot"/>
</dbReference>
<keyword evidence="9" id="KW-1185">Reference proteome</keyword>
<comment type="cofactor">
    <cofactor evidence="6">
        <name>Zn(2+)</name>
        <dbReference type="ChEBI" id="CHEBI:29105"/>
    </cofactor>
    <text evidence="6">Binds 1 zinc ion per subunit.</text>
</comment>
<dbReference type="Gene3D" id="3.30.2010.10">
    <property type="entry name" value="Metalloproteases ('zincins'), catalytic domain"/>
    <property type="match status" value="1"/>
</dbReference>
<evidence type="ECO:0000256" key="1">
    <source>
        <dbReference type="ARBA" id="ARBA00022670"/>
    </source>
</evidence>
<evidence type="ECO:0000259" key="7">
    <source>
        <dbReference type="Pfam" id="PF01435"/>
    </source>
</evidence>
<comment type="similarity">
    <text evidence="6">Belongs to the peptidase M48 family.</text>
</comment>
<keyword evidence="1 6" id="KW-0645">Protease</keyword>
<keyword evidence="4 6" id="KW-0862">Zinc</keyword>
<organism evidence="8 9">
    <name type="scientific">Sugiyamaella lignohabitans</name>
    <dbReference type="NCBI Taxonomy" id="796027"/>
    <lineage>
        <taxon>Eukaryota</taxon>
        <taxon>Fungi</taxon>
        <taxon>Dikarya</taxon>
        <taxon>Ascomycota</taxon>
        <taxon>Saccharomycotina</taxon>
        <taxon>Dipodascomycetes</taxon>
        <taxon>Dipodascales</taxon>
        <taxon>Trichomonascaceae</taxon>
        <taxon>Sugiyamaella</taxon>
    </lineage>
</organism>
<dbReference type="GO" id="GO:0034982">
    <property type="term" value="P:mitochondrial protein processing"/>
    <property type="evidence" value="ECO:0007669"/>
    <property type="project" value="TreeGrafter"/>
</dbReference>
<dbReference type="PANTHER" id="PTHR22726:SF1">
    <property type="entry name" value="METALLOENDOPEPTIDASE OMA1, MITOCHONDRIAL"/>
    <property type="match status" value="1"/>
</dbReference>
<protein>
    <submittedName>
        <fullName evidence="8">Oma1p</fullName>
    </submittedName>
</protein>
<evidence type="ECO:0000256" key="3">
    <source>
        <dbReference type="ARBA" id="ARBA00022801"/>
    </source>
</evidence>
<dbReference type="CDD" id="cd07331">
    <property type="entry name" value="M48C_Oma1_like"/>
    <property type="match status" value="1"/>
</dbReference>